<keyword evidence="2" id="KW-0378">Hydrolase</keyword>
<dbReference type="Pfam" id="PF12697">
    <property type="entry name" value="Abhydrolase_6"/>
    <property type="match status" value="1"/>
</dbReference>
<comment type="caution">
    <text evidence="2">The sequence shown here is derived from an EMBL/GenBank/DDBJ whole genome shotgun (WGS) entry which is preliminary data.</text>
</comment>
<organism evidence="2 3">
    <name type="scientific">Dongia sedimenti</name>
    <dbReference type="NCBI Taxonomy" id="3064282"/>
    <lineage>
        <taxon>Bacteria</taxon>
        <taxon>Pseudomonadati</taxon>
        <taxon>Pseudomonadota</taxon>
        <taxon>Alphaproteobacteria</taxon>
        <taxon>Rhodospirillales</taxon>
        <taxon>Dongiaceae</taxon>
        <taxon>Dongia</taxon>
    </lineage>
</organism>
<name>A0ABU0YEI6_9PROT</name>
<gene>
    <name evidence="2" type="ORF">Q8A70_00600</name>
</gene>
<reference evidence="3" key="1">
    <citation type="submission" date="2023-08" db="EMBL/GenBank/DDBJ databases">
        <title>Rhodospirillaceae gen. nov., a novel taxon isolated from the Yangtze River Yuezi River estuary sludge.</title>
        <authorList>
            <person name="Ruan L."/>
        </authorList>
    </citation>
    <scope>NUCLEOTIDE SEQUENCE [LARGE SCALE GENOMIC DNA]</scope>
    <source>
        <strain evidence="3">R-7</strain>
    </source>
</reference>
<evidence type="ECO:0000259" key="1">
    <source>
        <dbReference type="Pfam" id="PF12697"/>
    </source>
</evidence>
<dbReference type="InterPro" id="IPR029058">
    <property type="entry name" value="AB_hydrolase_fold"/>
</dbReference>
<sequence>MKEFRVETSHAQIAAADSEGKGPDVLFIHGNSSCKEVFRHQMTGEIGAKYRCIAMDLPGHGKSSDAPDPRRSYSMPAYAEAALEVLAALKVGRVAVVGWSLGGHIGIEMLPRSSQIAGLLITGTPPVGKTQEEVGLGFLPCEHIGLASKENFTGPDAENFAHHTCGVDAPFEPFLLEAVQRTDGRARRYMFEAFLAGSGSNQREVVEKTSVPVAVANGGGEPFINNDYCASLTYGNLWDGKVHIFPKIGHAPFWEAPEQFNPLLQRFLADVLK</sequence>
<feature type="domain" description="AB hydrolase-1" evidence="1">
    <location>
        <begin position="25"/>
        <end position="261"/>
    </location>
</feature>
<evidence type="ECO:0000313" key="3">
    <source>
        <dbReference type="Proteomes" id="UP001230156"/>
    </source>
</evidence>
<dbReference type="InterPro" id="IPR000073">
    <property type="entry name" value="AB_hydrolase_1"/>
</dbReference>
<evidence type="ECO:0000313" key="2">
    <source>
        <dbReference type="EMBL" id="MDQ7246136.1"/>
    </source>
</evidence>
<dbReference type="EMBL" id="JAUYVI010000001">
    <property type="protein sequence ID" value="MDQ7246136.1"/>
    <property type="molecule type" value="Genomic_DNA"/>
</dbReference>
<dbReference type="Proteomes" id="UP001230156">
    <property type="component" value="Unassembled WGS sequence"/>
</dbReference>
<dbReference type="GO" id="GO:0016787">
    <property type="term" value="F:hydrolase activity"/>
    <property type="evidence" value="ECO:0007669"/>
    <property type="project" value="UniProtKB-KW"/>
</dbReference>
<accession>A0ABU0YEI6</accession>
<dbReference type="RefSeq" id="WP_379953507.1">
    <property type="nucleotide sequence ID" value="NZ_JAUYVI010000001.1"/>
</dbReference>
<keyword evidence="3" id="KW-1185">Reference proteome</keyword>
<dbReference type="PANTHER" id="PTHR43798">
    <property type="entry name" value="MONOACYLGLYCEROL LIPASE"/>
    <property type="match status" value="1"/>
</dbReference>
<protein>
    <submittedName>
        <fullName evidence="2">Alpha/beta hydrolase</fullName>
    </submittedName>
</protein>
<dbReference type="SUPFAM" id="SSF53474">
    <property type="entry name" value="alpha/beta-Hydrolases"/>
    <property type="match status" value="1"/>
</dbReference>
<dbReference type="InterPro" id="IPR050266">
    <property type="entry name" value="AB_hydrolase_sf"/>
</dbReference>
<dbReference type="Gene3D" id="3.40.50.1820">
    <property type="entry name" value="alpha/beta hydrolase"/>
    <property type="match status" value="1"/>
</dbReference>
<proteinExistence type="predicted"/>